<organism evidence="1 2">
    <name type="scientific">Brevundimonas vesicularis</name>
    <name type="common">Pseudomonas vesicularis</name>
    <dbReference type="NCBI Taxonomy" id="41276"/>
    <lineage>
        <taxon>Bacteria</taxon>
        <taxon>Pseudomonadati</taxon>
        <taxon>Pseudomonadota</taxon>
        <taxon>Alphaproteobacteria</taxon>
        <taxon>Caulobacterales</taxon>
        <taxon>Caulobacteraceae</taxon>
        <taxon>Brevundimonas</taxon>
    </lineage>
</organism>
<gene>
    <name evidence="1" type="ORF">NCTC11166_01874</name>
</gene>
<evidence type="ECO:0000313" key="2">
    <source>
        <dbReference type="Proteomes" id="UP000251186"/>
    </source>
</evidence>
<reference evidence="1 2" key="1">
    <citation type="submission" date="2018-06" db="EMBL/GenBank/DDBJ databases">
        <authorList>
            <consortium name="Pathogen Informatics"/>
            <person name="Doyle S."/>
        </authorList>
    </citation>
    <scope>NUCLEOTIDE SEQUENCE [LARGE SCALE GENOMIC DNA]</scope>
    <source>
        <strain evidence="1 2">NCTC11166</strain>
    </source>
</reference>
<evidence type="ECO:0000313" key="1">
    <source>
        <dbReference type="EMBL" id="SPU54493.1"/>
    </source>
</evidence>
<sequence>MKVERKTDITVLKGMEWRLGRPNFWRWLAGLPGPRRRLPKAAADAALTFRTAVIQHSFVSGMDDMFHDAALWRAIVAFVRDFEGGGEVSVCRDVRGRSAMISLAEYLSEMDAFTPEDESDAPRTGALFLRQKGSLRLYVEPENWFAIGGPAPYHDSCTYSIYADKDITAELVSCLKESPGASGWRFADFFSVDGINNSLPAGVLGLN</sequence>
<dbReference type="RefSeq" id="WP_112862685.1">
    <property type="nucleotide sequence ID" value="NZ_UAQP01000014.1"/>
</dbReference>
<accession>A0A2X1BB07</accession>
<dbReference type="Proteomes" id="UP000251186">
    <property type="component" value="Unassembled WGS sequence"/>
</dbReference>
<dbReference type="AlphaFoldDB" id="A0A2X1BB07"/>
<protein>
    <submittedName>
        <fullName evidence="1">Uncharacterized protein</fullName>
    </submittedName>
</protein>
<dbReference type="EMBL" id="UAQP01000014">
    <property type="protein sequence ID" value="SPU54493.1"/>
    <property type="molecule type" value="Genomic_DNA"/>
</dbReference>
<name>A0A2X1BB07_BREVE</name>
<proteinExistence type="predicted"/>